<evidence type="ECO:0000313" key="3">
    <source>
        <dbReference type="EMBL" id="TQF01055.1"/>
    </source>
</evidence>
<feature type="domain" description="Endonuclease/exonuclease/phosphatase" evidence="2">
    <location>
        <begin position="277"/>
        <end position="544"/>
    </location>
</feature>
<proteinExistence type="predicted"/>
<evidence type="ECO:0000259" key="2">
    <source>
        <dbReference type="Pfam" id="PF03372"/>
    </source>
</evidence>
<dbReference type="InterPro" id="IPR005135">
    <property type="entry name" value="Endo/exonuclease/phosphatase"/>
</dbReference>
<keyword evidence="3" id="KW-0255">Endonuclease</keyword>
<dbReference type="STRING" id="1260251.SPISAL_05910"/>
<evidence type="ECO:0000313" key="4">
    <source>
        <dbReference type="Proteomes" id="UP000315400"/>
    </source>
</evidence>
<dbReference type="InterPro" id="IPR036691">
    <property type="entry name" value="Endo/exonu/phosph_ase_sf"/>
</dbReference>
<keyword evidence="3" id="KW-0378">Hydrolase</keyword>
<name>A0A540VWA3_9GAMM</name>
<dbReference type="InterPro" id="IPR047971">
    <property type="entry name" value="ExeM-like"/>
</dbReference>
<dbReference type="Proteomes" id="UP000315400">
    <property type="component" value="Unassembled WGS sequence"/>
</dbReference>
<dbReference type="SUPFAM" id="SSF56219">
    <property type="entry name" value="DNase I-like"/>
    <property type="match status" value="1"/>
</dbReference>
<accession>A0A540VWA3</accession>
<dbReference type="EMBL" id="VIFK01000001">
    <property type="protein sequence ID" value="TQF01055.1"/>
    <property type="molecule type" value="Genomic_DNA"/>
</dbReference>
<dbReference type="GO" id="GO:0004519">
    <property type="term" value="F:endonuclease activity"/>
    <property type="evidence" value="ECO:0007669"/>
    <property type="project" value="UniProtKB-KW"/>
</dbReference>
<keyword evidence="1" id="KW-0732">Signal</keyword>
<comment type="caution">
    <text evidence="3">The sequence shown here is derived from an EMBL/GenBank/DDBJ whole genome shotgun (WGS) entry which is preliminary data.</text>
</comment>
<feature type="signal peptide" evidence="1">
    <location>
        <begin position="1"/>
        <end position="29"/>
    </location>
</feature>
<sequence>MFATCIVVINPQRWVLGLALILLSSGAVAGAGQCGDPGTTALDRIAGVDGAPLPEGREVIIEAPVSASFPGQSGLNGFFVESDMPRVGLFVYAPDVTPGAAPKPAERWRLQARTGRYRGRIQLERVEGLVHCGAEPVKPTAVPADTLDDPADFANRLIRIDGPLTVTDTYQLGRYGSMRLAQGGRAFARNTGIKGGTPFPVVLDDGSYRRDPRPVPYLDETGVRRAGDRLASVTGVVTHAFGEWRIHPVAPPAIRSANPRPVDAPRRPADSALRVVQFNLQNYFIDRGGRGPATAAGFQRQRTRLRATLRALDADLLVLHEIQNKPAAVDDLLDWLNEDQPPARHYQATLSERSAAVIRTVMLFRPSRLTQRRAARHADEAHARDPIAAVFEDAQGEPLVVAGAHFKSRGGCPEHGDVDRGAGCWAERREAEADALARWLDDWVEADQLAEAPVLLLADLNAYAEEQPVQRFVEAGLVDQLAQRVPAPQRYGYVYRGRAGYLDHVLATDSMAARIQALTSWAVNADEPAYLAREGEGVWRASDHDPLIIDLK</sequence>
<keyword evidence="3" id="KW-0540">Nuclease</keyword>
<dbReference type="PANTHER" id="PTHR42834">
    <property type="entry name" value="ENDONUCLEASE/EXONUCLEASE/PHOSPHATASE FAMILY PROTEIN (AFU_ORTHOLOGUE AFUA_3G09210)"/>
    <property type="match status" value="1"/>
</dbReference>
<feature type="chain" id="PRO_5022129027" evidence="1">
    <location>
        <begin position="30"/>
        <end position="552"/>
    </location>
</feature>
<dbReference type="PANTHER" id="PTHR42834:SF1">
    <property type="entry name" value="ENDONUCLEASE_EXONUCLEASE_PHOSPHATASE FAMILY PROTEIN (AFU_ORTHOLOGUE AFUA_3G09210)"/>
    <property type="match status" value="1"/>
</dbReference>
<dbReference type="Pfam" id="PF03372">
    <property type="entry name" value="Exo_endo_phos"/>
    <property type="match status" value="1"/>
</dbReference>
<dbReference type="Gene3D" id="3.60.10.10">
    <property type="entry name" value="Endonuclease/exonuclease/phosphatase"/>
    <property type="match status" value="1"/>
</dbReference>
<dbReference type="AlphaFoldDB" id="A0A540VWA3"/>
<gene>
    <name evidence="3" type="ORF">FKY71_00290</name>
</gene>
<reference evidence="3 4" key="1">
    <citation type="submission" date="2019-06" db="EMBL/GenBank/DDBJ databases">
        <title>Metagenome assembled Genome of Spiribacter salinus SL48-SHIP from the microbial mat of Salt Lake 48 (Novosibirsk region, Russia).</title>
        <authorList>
            <person name="Shipova A."/>
            <person name="Rozanov A.S."/>
            <person name="Bryanskaya A.V."/>
            <person name="Peltek S.E."/>
        </authorList>
    </citation>
    <scope>NUCLEOTIDE SEQUENCE [LARGE SCALE GENOMIC DNA]</scope>
    <source>
        <strain evidence="3">SL48-SHIP-2</strain>
    </source>
</reference>
<protein>
    <submittedName>
        <fullName evidence="3">ExeM/NucH family extracellular endonuclease</fullName>
    </submittedName>
</protein>
<dbReference type="NCBIfam" id="NF033681">
    <property type="entry name" value="ExeM_NucH_DNase"/>
    <property type="match status" value="1"/>
</dbReference>
<evidence type="ECO:0000256" key="1">
    <source>
        <dbReference type="SAM" id="SignalP"/>
    </source>
</evidence>
<organism evidence="3 4">
    <name type="scientific">Spiribacter salinus</name>
    <dbReference type="NCBI Taxonomy" id="1335746"/>
    <lineage>
        <taxon>Bacteria</taxon>
        <taxon>Pseudomonadati</taxon>
        <taxon>Pseudomonadota</taxon>
        <taxon>Gammaproteobacteria</taxon>
        <taxon>Chromatiales</taxon>
        <taxon>Ectothiorhodospiraceae</taxon>
        <taxon>Spiribacter</taxon>
    </lineage>
</organism>